<organism evidence="1 2">
    <name type="scientific">Dorcoceras hygrometricum</name>
    <dbReference type="NCBI Taxonomy" id="472368"/>
    <lineage>
        <taxon>Eukaryota</taxon>
        <taxon>Viridiplantae</taxon>
        <taxon>Streptophyta</taxon>
        <taxon>Embryophyta</taxon>
        <taxon>Tracheophyta</taxon>
        <taxon>Spermatophyta</taxon>
        <taxon>Magnoliopsida</taxon>
        <taxon>eudicotyledons</taxon>
        <taxon>Gunneridae</taxon>
        <taxon>Pentapetalae</taxon>
        <taxon>asterids</taxon>
        <taxon>lamiids</taxon>
        <taxon>Lamiales</taxon>
        <taxon>Gesneriaceae</taxon>
        <taxon>Didymocarpoideae</taxon>
        <taxon>Trichosporeae</taxon>
        <taxon>Loxocarpinae</taxon>
        <taxon>Dorcoceras</taxon>
    </lineage>
</organism>
<sequence length="128" mass="14340">MVSHRSLDWIISRYHNLSTDFQFLVWLLNNIVSKFLFISRNAVVLVSQLESFPPRLVCVYHQNDDVAPTSSSTSRYINNQQIHINNQQLKSTLTLQLNFKLPPVASYSMPGFTAGRDFNPSGGAPGGG</sequence>
<dbReference type="EMBL" id="KV000885">
    <property type="protein sequence ID" value="KZV39807.1"/>
    <property type="molecule type" value="Genomic_DNA"/>
</dbReference>
<accession>A0A2Z7C5I4</accession>
<dbReference type="AlphaFoldDB" id="A0A2Z7C5I4"/>
<keyword evidence="2" id="KW-1185">Reference proteome</keyword>
<gene>
    <name evidence="1" type="ORF">F511_28732</name>
</gene>
<evidence type="ECO:0000313" key="1">
    <source>
        <dbReference type="EMBL" id="KZV39807.1"/>
    </source>
</evidence>
<evidence type="ECO:0000313" key="2">
    <source>
        <dbReference type="Proteomes" id="UP000250235"/>
    </source>
</evidence>
<reference evidence="1 2" key="1">
    <citation type="journal article" date="2015" name="Proc. Natl. Acad. Sci. U.S.A.">
        <title>The resurrection genome of Boea hygrometrica: A blueprint for survival of dehydration.</title>
        <authorList>
            <person name="Xiao L."/>
            <person name="Yang G."/>
            <person name="Zhang L."/>
            <person name="Yang X."/>
            <person name="Zhao S."/>
            <person name="Ji Z."/>
            <person name="Zhou Q."/>
            <person name="Hu M."/>
            <person name="Wang Y."/>
            <person name="Chen M."/>
            <person name="Xu Y."/>
            <person name="Jin H."/>
            <person name="Xiao X."/>
            <person name="Hu G."/>
            <person name="Bao F."/>
            <person name="Hu Y."/>
            <person name="Wan P."/>
            <person name="Li L."/>
            <person name="Deng X."/>
            <person name="Kuang T."/>
            <person name="Xiang C."/>
            <person name="Zhu J.K."/>
            <person name="Oliver M.J."/>
            <person name="He Y."/>
        </authorList>
    </citation>
    <scope>NUCLEOTIDE SEQUENCE [LARGE SCALE GENOMIC DNA]</scope>
    <source>
        <strain evidence="2">cv. XS01</strain>
    </source>
</reference>
<protein>
    <submittedName>
        <fullName evidence="1">Uncharacterized protein</fullName>
    </submittedName>
</protein>
<dbReference type="Proteomes" id="UP000250235">
    <property type="component" value="Unassembled WGS sequence"/>
</dbReference>
<name>A0A2Z7C5I4_9LAMI</name>
<proteinExistence type="predicted"/>